<name>A0A5C6P864_9TELE</name>
<gene>
    <name evidence="2" type="ORF">D4764_14G0011220</name>
</gene>
<dbReference type="Proteomes" id="UP000324091">
    <property type="component" value="Chromosome 14"/>
</dbReference>
<evidence type="ECO:0000256" key="1">
    <source>
        <dbReference type="SAM" id="MobiDB-lite"/>
    </source>
</evidence>
<comment type="caution">
    <text evidence="2">The sequence shown here is derived from an EMBL/GenBank/DDBJ whole genome shotgun (WGS) entry which is preliminary data.</text>
</comment>
<protein>
    <submittedName>
        <fullName evidence="2">Uncharacterized protein</fullName>
    </submittedName>
</protein>
<sequence>MKATSSLPDGSNSKGNHSLDGSK</sequence>
<dbReference type="AlphaFoldDB" id="A0A5C6P864"/>
<proteinExistence type="predicted"/>
<accession>A0A5C6P864</accession>
<keyword evidence="3" id="KW-1185">Reference proteome</keyword>
<reference evidence="2 3" key="1">
    <citation type="submission" date="2019-04" db="EMBL/GenBank/DDBJ databases">
        <title>Chromosome genome assembly for Takifugu flavidus.</title>
        <authorList>
            <person name="Xiao S."/>
        </authorList>
    </citation>
    <scope>NUCLEOTIDE SEQUENCE [LARGE SCALE GENOMIC DNA]</scope>
    <source>
        <strain evidence="2">HTHZ2018</strain>
        <tissue evidence="2">Muscle</tissue>
    </source>
</reference>
<evidence type="ECO:0000313" key="3">
    <source>
        <dbReference type="Proteomes" id="UP000324091"/>
    </source>
</evidence>
<evidence type="ECO:0000313" key="2">
    <source>
        <dbReference type="EMBL" id="TWW75119.1"/>
    </source>
</evidence>
<dbReference type="EMBL" id="RHFK02000006">
    <property type="protein sequence ID" value="TWW75119.1"/>
    <property type="molecule type" value="Genomic_DNA"/>
</dbReference>
<feature type="region of interest" description="Disordered" evidence="1">
    <location>
        <begin position="1"/>
        <end position="23"/>
    </location>
</feature>
<organism evidence="2 3">
    <name type="scientific">Takifugu flavidus</name>
    <name type="common">sansaifugu</name>
    <dbReference type="NCBI Taxonomy" id="433684"/>
    <lineage>
        <taxon>Eukaryota</taxon>
        <taxon>Metazoa</taxon>
        <taxon>Chordata</taxon>
        <taxon>Craniata</taxon>
        <taxon>Vertebrata</taxon>
        <taxon>Euteleostomi</taxon>
        <taxon>Actinopterygii</taxon>
        <taxon>Neopterygii</taxon>
        <taxon>Teleostei</taxon>
        <taxon>Neoteleostei</taxon>
        <taxon>Acanthomorphata</taxon>
        <taxon>Eupercaria</taxon>
        <taxon>Tetraodontiformes</taxon>
        <taxon>Tetradontoidea</taxon>
        <taxon>Tetraodontidae</taxon>
        <taxon>Takifugu</taxon>
    </lineage>
</organism>